<evidence type="ECO:0000256" key="1">
    <source>
        <dbReference type="SAM" id="MobiDB-lite"/>
    </source>
</evidence>
<protein>
    <submittedName>
        <fullName evidence="2">Uncharacterized protein</fullName>
    </submittedName>
</protein>
<gene>
    <name evidence="2" type="ORF">LSALG_LOCUS31963</name>
</gene>
<reference evidence="2" key="1">
    <citation type="submission" date="2023-04" db="EMBL/GenBank/DDBJ databases">
        <authorList>
            <person name="Vijverberg K."/>
            <person name="Xiong W."/>
            <person name="Schranz E."/>
        </authorList>
    </citation>
    <scope>NUCLEOTIDE SEQUENCE</scope>
</reference>
<feature type="region of interest" description="Disordered" evidence="1">
    <location>
        <begin position="504"/>
        <end position="551"/>
    </location>
</feature>
<organism evidence="2 3">
    <name type="scientific">Lactuca saligna</name>
    <name type="common">Willowleaf lettuce</name>
    <dbReference type="NCBI Taxonomy" id="75948"/>
    <lineage>
        <taxon>Eukaryota</taxon>
        <taxon>Viridiplantae</taxon>
        <taxon>Streptophyta</taxon>
        <taxon>Embryophyta</taxon>
        <taxon>Tracheophyta</taxon>
        <taxon>Spermatophyta</taxon>
        <taxon>Magnoliopsida</taxon>
        <taxon>eudicotyledons</taxon>
        <taxon>Gunneridae</taxon>
        <taxon>Pentapetalae</taxon>
        <taxon>asterids</taxon>
        <taxon>campanulids</taxon>
        <taxon>Asterales</taxon>
        <taxon>Asteraceae</taxon>
        <taxon>Cichorioideae</taxon>
        <taxon>Cichorieae</taxon>
        <taxon>Lactucinae</taxon>
        <taxon>Lactuca</taxon>
    </lineage>
</organism>
<name>A0AA35ZIT4_LACSI</name>
<evidence type="ECO:0000313" key="3">
    <source>
        <dbReference type="Proteomes" id="UP001177003"/>
    </source>
</evidence>
<feature type="region of interest" description="Disordered" evidence="1">
    <location>
        <begin position="126"/>
        <end position="201"/>
    </location>
</feature>
<dbReference type="Proteomes" id="UP001177003">
    <property type="component" value="Chromosome 7"/>
</dbReference>
<keyword evidence="3" id="KW-1185">Reference proteome</keyword>
<dbReference type="EMBL" id="OX465083">
    <property type="protein sequence ID" value="CAI9292924.1"/>
    <property type="molecule type" value="Genomic_DNA"/>
</dbReference>
<dbReference type="AlphaFoldDB" id="A0AA35ZIT4"/>
<accession>A0AA35ZIT4</accession>
<sequence length="551" mass="61019">MTLIHGLYIGMNIDYGVVLWAQVIQSTVSTSRHTEISCARFWSLIVRMVIIKHNIPLMQDALAFTVSTLHIKGIIVVGPLKFPFIRSIPEVMFQVVPASSKLLEGFHKLTPSGFRPLTPEMQAILDTADKPKKGGKESKKEVKKAEGLSGATKPSPKKQKSPAASSTAVPKRRKQPARKRKTSTPSENKESDSETESDVHVETAQSIFNEEEISVYNEEAETVQNKESPVHNEEDTTNREVHQSIRELVPSPHPSPKSTSIPITIAPCLPPIISSQPTKVPISTPILTASTTNPITSMIPEVSINVSDTGDTTSVFATPVSSSISPIRNDDLEMIFTEDGDEYDLGGFTYNPFQITTENEDEASISKGQLKAIHEKLDQLLLASKASPSDVYLKATVESLFGRIKEHEENAKKMNASLFESVEVCKSATKKVDKLISETTTFMENYRTTYNNNTASENESLQNLGQYSRLRRDLMISITVHKHLVEKLRLVFAMLYRLLGVSPQSSEQKQGGEGASKVQPQKVLAKPIIKNEPKGKEKLIEEEPIIDDDED</sequence>
<evidence type="ECO:0000313" key="2">
    <source>
        <dbReference type="EMBL" id="CAI9292924.1"/>
    </source>
</evidence>
<proteinExistence type="predicted"/>
<feature type="compositionally biased region" description="Basic and acidic residues" evidence="1">
    <location>
        <begin position="187"/>
        <end position="201"/>
    </location>
</feature>
<feature type="compositionally biased region" description="Acidic residues" evidence="1">
    <location>
        <begin position="542"/>
        <end position="551"/>
    </location>
</feature>
<feature type="compositionally biased region" description="Basic and acidic residues" evidence="1">
    <location>
        <begin position="529"/>
        <end position="541"/>
    </location>
</feature>
<feature type="compositionally biased region" description="Basic and acidic residues" evidence="1">
    <location>
        <begin position="127"/>
        <end position="146"/>
    </location>
</feature>
<feature type="compositionally biased region" description="Basic residues" evidence="1">
    <location>
        <begin position="170"/>
        <end position="182"/>
    </location>
</feature>